<keyword evidence="3" id="KW-1185">Reference proteome</keyword>
<gene>
    <name evidence="2" type="ORF">GCM10009742_26020</name>
</gene>
<dbReference type="RefSeq" id="WP_344190533.1">
    <property type="nucleotide sequence ID" value="NZ_BAAAND010000004.1"/>
</dbReference>
<dbReference type="Proteomes" id="UP001500190">
    <property type="component" value="Unassembled WGS sequence"/>
</dbReference>
<sequence>MESISVQRRRELILQTRDQLKLELRDSYRVDQEDLDAWRAGDHVALEASYGGWRDEVAAMRSAGRTLRRVRVVSEPLSEYQQMAVRFSGAAVDAGENLRWLPRRLTSTLGLPGNDCFVLDGTLAMFNVLDGDNDRFEIQLYDDVEVVRFCREAFETAWALAVPHREFRPEEVSRLP</sequence>
<organism evidence="2 3">
    <name type="scientific">Kribbella karoonensis</name>
    <dbReference type="NCBI Taxonomy" id="324851"/>
    <lineage>
        <taxon>Bacteria</taxon>
        <taxon>Bacillati</taxon>
        <taxon>Actinomycetota</taxon>
        <taxon>Actinomycetes</taxon>
        <taxon>Propionibacteriales</taxon>
        <taxon>Kribbellaceae</taxon>
        <taxon>Kribbella</taxon>
    </lineage>
</organism>
<reference evidence="2 3" key="1">
    <citation type="journal article" date="2019" name="Int. J. Syst. Evol. Microbiol.">
        <title>The Global Catalogue of Microorganisms (GCM) 10K type strain sequencing project: providing services to taxonomists for standard genome sequencing and annotation.</title>
        <authorList>
            <consortium name="The Broad Institute Genomics Platform"/>
            <consortium name="The Broad Institute Genome Sequencing Center for Infectious Disease"/>
            <person name="Wu L."/>
            <person name="Ma J."/>
        </authorList>
    </citation>
    <scope>NUCLEOTIDE SEQUENCE [LARGE SCALE GENOMIC DNA]</scope>
    <source>
        <strain evidence="2 3">JCM 14304</strain>
    </source>
</reference>
<evidence type="ECO:0000259" key="1">
    <source>
        <dbReference type="Pfam" id="PF21806"/>
    </source>
</evidence>
<accession>A0ABN2DMC0</accession>
<dbReference type="EMBL" id="BAAAND010000004">
    <property type="protein sequence ID" value="GAA1580372.1"/>
    <property type="molecule type" value="Genomic_DNA"/>
</dbReference>
<proteinExistence type="predicted"/>
<name>A0ABN2DMC0_9ACTN</name>
<dbReference type="Pfam" id="PF21806">
    <property type="entry name" value="DUF6879"/>
    <property type="match status" value="1"/>
</dbReference>
<protein>
    <recommendedName>
        <fullName evidence="1">DUF6879 domain-containing protein</fullName>
    </recommendedName>
</protein>
<evidence type="ECO:0000313" key="2">
    <source>
        <dbReference type="EMBL" id="GAA1580372.1"/>
    </source>
</evidence>
<dbReference type="InterPro" id="IPR049244">
    <property type="entry name" value="DUF6879"/>
</dbReference>
<evidence type="ECO:0000313" key="3">
    <source>
        <dbReference type="Proteomes" id="UP001500190"/>
    </source>
</evidence>
<feature type="domain" description="DUF6879" evidence="1">
    <location>
        <begin position="16"/>
        <end position="168"/>
    </location>
</feature>
<comment type="caution">
    <text evidence="2">The sequence shown here is derived from an EMBL/GenBank/DDBJ whole genome shotgun (WGS) entry which is preliminary data.</text>
</comment>